<accession>A0A1S6IWN1</accession>
<dbReference type="InterPro" id="IPR051309">
    <property type="entry name" value="ABCF_ATPase"/>
</dbReference>
<evidence type="ECO:0000313" key="5">
    <source>
        <dbReference type="EMBL" id="AQS59178.1"/>
    </source>
</evidence>
<dbReference type="OrthoDB" id="1624247at2"/>
<dbReference type="InterPro" id="IPR027417">
    <property type="entry name" value="P-loop_NTPase"/>
</dbReference>
<evidence type="ECO:0000259" key="4">
    <source>
        <dbReference type="PROSITE" id="PS50893"/>
    </source>
</evidence>
<dbReference type="FunFam" id="3.40.50.300:FF:000011">
    <property type="entry name" value="Putative ABC transporter ATP-binding component"/>
    <property type="match status" value="1"/>
</dbReference>
<feature type="domain" description="ABC transporter" evidence="4">
    <location>
        <begin position="307"/>
        <end position="518"/>
    </location>
</feature>
<dbReference type="AlphaFoldDB" id="A0A1S6IWN1"/>
<evidence type="ECO:0000256" key="2">
    <source>
        <dbReference type="ARBA" id="ARBA00022840"/>
    </source>
</evidence>
<keyword evidence="2 5" id="KW-0067">ATP-binding</keyword>
<dbReference type="STRING" id="1833852.B0537_08850"/>
<dbReference type="SMART" id="SM00382">
    <property type="entry name" value="AAA"/>
    <property type="match status" value="2"/>
</dbReference>
<dbReference type="PANTHER" id="PTHR42855">
    <property type="entry name" value="ABC TRANSPORTER ATP-BINDING SUBUNIT"/>
    <property type="match status" value="1"/>
</dbReference>
<dbReference type="Proteomes" id="UP000189464">
    <property type="component" value="Chromosome"/>
</dbReference>
<evidence type="ECO:0000256" key="1">
    <source>
        <dbReference type="ARBA" id="ARBA00022741"/>
    </source>
</evidence>
<feature type="coiled-coil region" evidence="3">
    <location>
        <begin position="248"/>
        <end position="282"/>
    </location>
</feature>
<proteinExistence type="predicted"/>
<dbReference type="GO" id="GO:0005524">
    <property type="term" value="F:ATP binding"/>
    <property type="evidence" value="ECO:0007669"/>
    <property type="project" value="UniProtKB-KW"/>
</dbReference>
<dbReference type="InterPro" id="IPR032781">
    <property type="entry name" value="ABC_tran_Xtn"/>
</dbReference>
<dbReference type="FunFam" id="3.40.50.300:FF:000905">
    <property type="entry name" value="Heme ABC transporter ATP-binding protein"/>
    <property type="match status" value="1"/>
</dbReference>
<keyword evidence="1" id="KW-0547">Nucleotide-binding</keyword>
<keyword evidence="3" id="KW-0175">Coiled coil</keyword>
<dbReference type="InterPro" id="IPR003593">
    <property type="entry name" value="AAA+_ATPase"/>
</dbReference>
<dbReference type="Pfam" id="PF12848">
    <property type="entry name" value="ABC_tran_Xtn"/>
    <property type="match status" value="1"/>
</dbReference>
<dbReference type="EMBL" id="CP019698">
    <property type="protein sequence ID" value="AQS59178.1"/>
    <property type="molecule type" value="Genomic_DNA"/>
</dbReference>
<feature type="domain" description="ABC transporter" evidence="4">
    <location>
        <begin position="4"/>
        <end position="259"/>
    </location>
</feature>
<sequence length="518" mass="59305">MSVLTVENVSHGFGGRTILEDASFRLLKGEHVGLIGANGEGKSTFLNIITGELTPDQGRVEWSNRVTVGYLDQHTVLTKGRTIRQVLRDAFKKMYELEAEMLELYDKMATASADEVDRMMEEVGEIQSILEDNGFYTLDAKIEEVANGLGLVEIGLDRDVTDLSGGQRTKVLLTKLLLENPTILILDEPTNYLDFEHIEWLKKYLQNYENAFILVSHDIPFLNDVVNVIYHVENSQLTRYTGNYEQFLQLYEVKKRQELKAYEKQQKEVERLEDFIARNKARISTTGRAKSRQKQLDKMEILEKPRERVKPIFKFNEARTPSRVIFETEDLILGYDEPLTKPLKVMLERNQKVAIRGVNGLGKSTLLKTLLGIIKPFSGEVKLGDNLSPGYFAQESSRDNNNTAMEEIWSEYPGLSNYEVRQALAKCGLTNEHITSQMMVLSGGENAKVRLCKLMLKEVNWLVLDEPTNHLDVDAKEELKRALKEFKGTVVLVSHEPDFYEDWVTDIWNVEDWTTKIV</sequence>
<reference evidence="5 6" key="1">
    <citation type="journal article" date="2016" name="Int. J. Syst. Evol. Microbiol.">
        <title>Desulfotomaculum ferrireducens sp. nov., a moderately thermophilic sulfate-reducing and dissimilatory Fe(III)-reducing bacterium isolated from compost.</title>
        <authorList>
            <person name="Yang G."/>
            <person name="Guo J."/>
            <person name="Zhuang L."/>
            <person name="Yuan Y."/>
            <person name="Zhou S."/>
        </authorList>
    </citation>
    <scope>NUCLEOTIDE SEQUENCE [LARGE SCALE GENOMIC DNA]</scope>
    <source>
        <strain evidence="5 6">GSS09</strain>
    </source>
</reference>
<organism evidence="5 6">
    <name type="scientific">Desulforamulus ferrireducens</name>
    <dbReference type="NCBI Taxonomy" id="1833852"/>
    <lineage>
        <taxon>Bacteria</taxon>
        <taxon>Bacillati</taxon>
        <taxon>Bacillota</taxon>
        <taxon>Clostridia</taxon>
        <taxon>Eubacteriales</taxon>
        <taxon>Peptococcaceae</taxon>
        <taxon>Desulforamulus</taxon>
    </lineage>
</organism>
<dbReference type="Gene3D" id="3.40.50.300">
    <property type="entry name" value="P-loop containing nucleotide triphosphate hydrolases"/>
    <property type="match status" value="2"/>
</dbReference>
<dbReference type="CDD" id="cd03221">
    <property type="entry name" value="ABCF_EF-3"/>
    <property type="match status" value="2"/>
</dbReference>
<dbReference type="KEGG" id="dfg:B0537_08850"/>
<gene>
    <name evidence="5" type="ORF">B0537_08850</name>
</gene>
<dbReference type="InterPro" id="IPR003439">
    <property type="entry name" value="ABC_transporter-like_ATP-bd"/>
</dbReference>
<name>A0A1S6IWN1_9FIRM</name>
<keyword evidence="6" id="KW-1185">Reference proteome</keyword>
<evidence type="ECO:0000256" key="3">
    <source>
        <dbReference type="SAM" id="Coils"/>
    </source>
</evidence>
<dbReference type="SUPFAM" id="SSF52540">
    <property type="entry name" value="P-loop containing nucleoside triphosphate hydrolases"/>
    <property type="match status" value="2"/>
</dbReference>
<dbReference type="GO" id="GO:0016887">
    <property type="term" value="F:ATP hydrolysis activity"/>
    <property type="evidence" value="ECO:0007669"/>
    <property type="project" value="InterPro"/>
</dbReference>
<dbReference type="PANTHER" id="PTHR42855:SF2">
    <property type="entry name" value="DRUG RESISTANCE ABC TRANSPORTER,ATP-BINDING PROTEIN"/>
    <property type="match status" value="1"/>
</dbReference>
<dbReference type="RefSeq" id="WP_077714246.1">
    <property type="nucleotide sequence ID" value="NZ_CP019698.1"/>
</dbReference>
<dbReference type="Pfam" id="PF00005">
    <property type="entry name" value="ABC_tran"/>
    <property type="match status" value="2"/>
</dbReference>
<evidence type="ECO:0000313" key="6">
    <source>
        <dbReference type="Proteomes" id="UP000189464"/>
    </source>
</evidence>
<dbReference type="PROSITE" id="PS50893">
    <property type="entry name" value="ABC_TRANSPORTER_2"/>
    <property type="match status" value="2"/>
</dbReference>
<protein>
    <submittedName>
        <fullName evidence="5">Heme ABC transporter ATP-binding protein</fullName>
    </submittedName>
</protein>